<keyword evidence="2" id="KW-0547">Nucleotide-binding</keyword>
<dbReference type="PANTHER" id="PTHR43024">
    <property type="entry name" value="UDP-N-ACETYLMURAMOYL-TRIPEPTIDE--D-ALANYL-D-ALANINE LIGASE"/>
    <property type="match status" value="1"/>
</dbReference>
<sequence length="149" mass="16637">MRSELQVARNGIKIVNDAYNANPVSTRAAIDLLKSIACDGKRVALLGDMLELGSIEIEFHEKILSYCCDRRIDLVCLAGNRFLTAAENMNLIKADNIIHADDAEILARKIVKRLKFNDVVLVKGSRVMKMEKVVNAIKAMNIRIPSQEL</sequence>
<evidence type="ECO:0000256" key="2">
    <source>
        <dbReference type="ARBA" id="ARBA00022741"/>
    </source>
</evidence>
<dbReference type="InterPro" id="IPR051046">
    <property type="entry name" value="MurCDEF_CellWall_CoF430Synth"/>
</dbReference>
<dbReference type="Pfam" id="PF02875">
    <property type="entry name" value="Mur_ligase_C"/>
    <property type="match status" value="1"/>
</dbReference>
<dbReference type="SUPFAM" id="SSF53244">
    <property type="entry name" value="MurD-like peptide ligases, peptide-binding domain"/>
    <property type="match status" value="1"/>
</dbReference>
<protein>
    <recommendedName>
        <fullName evidence="4">Mur ligase C-terminal domain-containing protein</fullName>
    </recommendedName>
</protein>
<reference evidence="5" key="1">
    <citation type="journal article" date="2023" name="Plant J.">
        <title>Genome sequences and population genomics provide insights into the demographic history, inbreeding, and mutation load of two 'living fossil' tree species of Dipteronia.</title>
        <authorList>
            <person name="Feng Y."/>
            <person name="Comes H.P."/>
            <person name="Chen J."/>
            <person name="Zhu S."/>
            <person name="Lu R."/>
            <person name="Zhang X."/>
            <person name="Li P."/>
            <person name="Qiu J."/>
            <person name="Olsen K.M."/>
            <person name="Qiu Y."/>
        </authorList>
    </citation>
    <scope>NUCLEOTIDE SEQUENCE</scope>
    <source>
        <strain evidence="5">NBL</strain>
    </source>
</reference>
<dbReference type="PANTHER" id="PTHR43024:SF1">
    <property type="entry name" value="UDP-N-ACETYLMURAMOYL-TRIPEPTIDE--D-ALANYL-D-ALANINE LIGASE"/>
    <property type="match status" value="1"/>
</dbReference>
<dbReference type="Proteomes" id="UP001281410">
    <property type="component" value="Unassembled WGS sequence"/>
</dbReference>
<dbReference type="AlphaFoldDB" id="A0AAE0AM59"/>
<organism evidence="5 6">
    <name type="scientific">Dipteronia sinensis</name>
    <dbReference type="NCBI Taxonomy" id="43782"/>
    <lineage>
        <taxon>Eukaryota</taxon>
        <taxon>Viridiplantae</taxon>
        <taxon>Streptophyta</taxon>
        <taxon>Embryophyta</taxon>
        <taxon>Tracheophyta</taxon>
        <taxon>Spermatophyta</taxon>
        <taxon>Magnoliopsida</taxon>
        <taxon>eudicotyledons</taxon>
        <taxon>Gunneridae</taxon>
        <taxon>Pentapetalae</taxon>
        <taxon>rosids</taxon>
        <taxon>malvids</taxon>
        <taxon>Sapindales</taxon>
        <taxon>Sapindaceae</taxon>
        <taxon>Hippocastanoideae</taxon>
        <taxon>Acereae</taxon>
        <taxon>Dipteronia</taxon>
    </lineage>
</organism>
<comment type="caution">
    <text evidence="5">The sequence shown here is derived from an EMBL/GenBank/DDBJ whole genome shotgun (WGS) entry which is preliminary data.</text>
</comment>
<evidence type="ECO:0000256" key="3">
    <source>
        <dbReference type="ARBA" id="ARBA00022840"/>
    </source>
</evidence>
<dbReference type="InterPro" id="IPR004101">
    <property type="entry name" value="Mur_ligase_C"/>
</dbReference>
<dbReference type="GO" id="GO:0016881">
    <property type="term" value="F:acid-amino acid ligase activity"/>
    <property type="evidence" value="ECO:0007669"/>
    <property type="project" value="InterPro"/>
</dbReference>
<dbReference type="Gene3D" id="3.90.190.20">
    <property type="entry name" value="Mur ligase, C-terminal domain"/>
    <property type="match status" value="1"/>
</dbReference>
<feature type="domain" description="Mur ligase C-terminal" evidence="4">
    <location>
        <begin position="2"/>
        <end position="126"/>
    </location>
</feature>
<evidence type="ECO:0000313" key="5">
    <source>
        <dbReference type="EMBL" id="KAK3220427.1"/>
    </source>
</evidence>
<name>A0AAE0AM59_9ROSI</name>
<keyword evidence="3" id="KW-0067">ATP-binding</keyword>
<keyword evidence="1" id="KW-0436">Ligase</keyword>
<keyword evidence="6" id="KW-1185">Reference proteome</keyword>
<evidence type="ECO:0000313" key="6">
    <source>
        <dbReference type="Proteomes" id="UP001281410"/>
    </source>
</evidence>
<evidence type="ECO:0000259" key="4">
    <source>
        <dbReference type="Pfam" id="PF02875"/>
    </source>
</evidence>
<proteinExistence type="predicted"/>
<dbReference type="GO" id="GO:0005524">
    <property type="term" value="F:ATP binding"/>
    <property type="evidence" value="ECO:0007669"/>
    <property type="project" value="UniProtKB-KW"/>
</dbReference>
<gene>
    <name evidence="5" type="ORF">Dsin_014397</name>
</gene>
<dbReference type="EMBL" id="JANJYJ010000004">
    <property type="protein sequence ID" value="KAK3220427.1"/>
    <property type="molecule type" value="Genomic_DNA"/>
</dbReference>
<dbReference type="InterPro" id="IPR036615">
    <property type="entry name" value="Mur_ligase_C_dom_sf"/>
</dbReference>
<accession>A0AAE0AM59</accession>
<evidence type="ECO:0000256" key="1">
    <source>
        <dbReference type="ARBA" id="ARBA00022598"/>
    </source>
</evidence>